<evidence type="ECO:0000256" key="1">
    <source>
        <dbReference type="SAM" id="MobiDB-lite"/>
    </source>
</evidence>
<protein>
    <submittedName>
        <fullName evidence="2">Uncharacterized protein</fullName>
    </submittedName>
</protein>
<gene>
    <name evidence="2" type="ORF">CTI12_AA285890</name>
</gene>
<evidence type="ECO:0000313" key="3">
    <source>
        <dbReference type="Proteomes" id="UP000245207"/>
    </source>
</evidence>
<keyword evidence="3" id="KW-1185">Reference proteome</keyword>
<reference evidence="2 3" key="1">
    <citation type="journal article" date="2018" name="Mol. Plant">
        <title>The genome of Artemisia annua provides insight into the evolution of Asteraceae family and artemisinin biosynthesis.</title>
        <authorList>
            <person name="Shen Q."/>
            <person name="Zhang L."/>
            <person name="Liao Z."/>
            <person name="Wang S."/>
            <person name="Yan T."/>
            <person name="Shi P."/>
            <person name="Liu M."/>
            <person name="Fu X."/>
            <person name="Pan Q."/>
            <person name="Wang Y."/>
            <person name="Lv Z."/>
            <person name="Lu X."/>
            <person name="Zhang F."/>
            <person name="Jiang W."/>
            <person name="Ma Y."/>
            <person name="Chen M."/>
            <person name="Hao X."/>
            <person name="Li L."/>
            <person name="Tang Y."/>
            <person name="Lv G."/>
            <person name="Zhou Y."/>
            <person name="Sun X."/>
            <person name="Brodelius P.E."/>
            <person name="Rose J.K.C."/>
            <person name="Tang K."/>
        </authorList>
    </citation>
    <scope>NUCLEOTIDE SEQUENCE [LARGE SCALE GENOMIC DNA]</scope>
    <source>
        <strain evidence="3">cv. Huhao1</strain>
        <tissue evidence="2">Leaf</tissue>
    </source>
</reference>
<dbReference type="OrthoDB" id="1933837at2759"/>
<comment type="caution">
    <text evidence="2">The sequence shown here is derived from an EMBL/GenBank/DDBJ whole genome shotgun (WGS) entry which is preliminary data.</text>
</comment>
<dbReference type="Proteomes" id="UP000245207">
    <property type="component" value="Unassembled WGS sequence"/>
</dbReference>
<dbReference type="PANTHER" id="PTHR37371:SF1">
    <property type="entry name" value="KINESIN-LIKE PROTEIN"/>
    <property type="match status" value="1"/>
</dbReference>
<evidence type="ECO:0000313" key="2">
    <source>
        <dbReference type="EMBL" id="PWA70855.1"/>
    </source>
</evidence>
<feature type="region of interest" description="Disordered" evidence="1">
    <location>
        <begin position="1"/>
        <end position="27"/>
    </location>
</feature>
<accession>A0A2U1NBG7</accession>
<dbReference type="PANTHER" id="PTHR37371">
    <property type="entry name" value="OS08G0180400 PROTEIN"/>
    <property type="match status" value="1"/>
</dbReference>
<name>A0A2U1NBG7_ARTAN</name>
<proteinExistence type="predicted"/>
<sequence length="149" mass="16825">MKKKSNRKSSAPSPIIKTKPLTSSPSSLNKISDLKKTTSLHIDSIKRNIDCCYSDLLKDMDVSHIRLQKRFQAQNQACEQSMVEAEMDFKKMIDLISETRDTMEASYMDVIAEAQAQATRLRKTTIPELKQSVEKAIDTIRTHYGAAST</sequence>
<dbReference type="AlphaFoldDB" id="A0A2U1NBG7"/>
<organism evidence="2 3">
    <name type="scientific">Artemisia annua</name>
    <name type="common">Sweet wormwood</name>
    <dbReference type="NCBI Taxonomy" id="35608"/>
    <lineage>
        <taxon>Eukaryota</taxon>
        <taxon>Viridiplantae</taxon>
        <taxon>Streptophyta</taxon>
        <taxon>Embryophyta</taxon>
        <taxon>Tracheophyta</taxon>
        <taxon>Spermatophyta</taxon>
        <taxon>Magnoliopsida</taxon>
        <taxon>eudicotyledons</taxon>
        <taxon>Gunneridae</taxon>
        <taxon>Pentapetalae</taxon>
        <taxon>asterids</taxon>
        <taxon>campanulids</taxon>
        <taxon>Asterales</taxon>
        <taxon>Asteraceae</taxon>
        <taxon>Asteroideae</taxon>
        <taxon>Anthemideae</taxon>
        <taxon>Artemisiinae</taxon>
        <taxon>Artemisia</taxon>
    </lineage>
</organism>
<dbReference type="STRING" id="35608.A0A2U1NBG7"/>
<dbReference type="EMBL" id="PKPP01003171">
    <property type="protein sequence ID" value="PWA70855.1"/>
    <property type="molecule type" value="Genomic_DNA"/>
</dbReference>